<accession>Q3A895</accession>
<dbReference type="Proteomes" id="UP000002534">
    <property type="component" value="Chromosome"/>
</dbReference>
<evidence type="ECO:0000313" key="2">
    <source>
        <dbReference type="Proteomes" id="UP000002534"/>
    </source>
</evidence>
<dbReference type="STRING" id="338963.Pcar_0135"/>
<gene>
    <name evidence="1" type="primary">pulP-2</name>
    <name evidence="1" type="ordered locus">Pcar_0135</name>
</gene>
<reference evidence="2" key="1">
    <citation type="submission" date="2005-10" db="EMBL/GenBank/DDBJ databases">
        <title>Complete sequence of Pelobacter carbinolicus DSM 2380.</title>
        <authorList>
            <person name="Copeland A."/>
            <person name="Lucas S."/>
            <person name="Lapidus A."/>
            <person name="Barry K."/>
            <person name="Detter J.C."/>
            <person name="Glavina T."/>
            <person name="Hammon N."/>
            <person name="Israni S."/>
            <person name="Pitluck S."/>
            <person name="Chertkov O."/>
            <person name="Schmutz J."/>
            <person name="Larimer F."/>
            <person name="Land M."/>
            <person name="Kyrpides N."/>
            <person name="Ivanova N."/>
            <person name="Richardson P."/>
        </authorList>
    </citation>
    <scope>NUCLEOTIDE SEQUENCE [LARGE SCALE GENOMIC DNA]</scope>
    <source>
        <strain evidence="2">DSM 2380 / NBRC 103641 / GraBd1</strain>
    </source>
</reference>
<evidence type="ECO:0000313" key="1">
    <source>
        <dbReference type="EMBL" id="ABA87397.1"/>
    </source>
</evidence>
<organism evidence="1 2">
    <name type="scientific">Syntrophotalea carbinolica (strain DSM 2380 / NBRC 103641 / GraBd1)</name>
    <name type="common">Pelobacter carbinolicus</name>
    <dbReference type="NCBI Taxonomy" id="338963"/>
    <lineage>
        <taxon>Bacteria</taxon>
        <taxon>Pseudomonadati</taxon>
        <taxon>Thermodesulfobacteriota</taxon>
        <taxon>Desulfuromonadia</taxon>
        <taxon>Desulfuromonadales</taxon>
        <taxon>Syntrophotaleaceae</taxon>
        <taxon>Syntrophotalea</taxon>
    </lineage>
</organism>
<reference evidence="1 2" key="2">
    <citation type="journal article" date="2012" name="BMC Genomics">
        <title>The genome of Pelobacter carbinolicus reveals surprising metabolic capabilities and physiological features.</title>
        <authorList>
            <person name="Aklujkar M."/>
            <person name="Haveman S.A."/>
            <person name="Didonato R.Jr."/>
            <person name="Chertkov O."/>
            <person name="Han C.S."/>
            <person name="Land M.L."/>
            <person name="Brown P."/>
            <person name="Lovley D.R."/>
        </authorList>
    </citation>
    <scope>NUCLEOTIDE SEQUENCE [LARGE SCALE GENOMIC DNA]</scope>
    <source>
        <strain evidence="2">DSM 2380 / NBRC 103641 / GraBd1</strain>
    </source>
</reference>
<dbReference type="EMBL" id="CP000142">
    <property type="protein sequence ID" value="ABA87397.1"/>
    <property type="molecule type" value="Genomic_DNA"/>
</dbReference>
<proteinExistence type="predicted"/>
<sequence length="218" mass="24184">MMNNKKLVLLILFGLVISMVYAYKYTPHQKRLSCSIADVRQTKRLAKNKSTPFDAPTLSMLKEAPHYPGYHVDLFRPLFDSTPTPNPVLKKPAPPSNGPPLPRLLPPPIPQEAFEPPELPVAKKLAHFIYLGQVCEVGKRAIFLKGNGRIFVVRSGENFGEKQEFRLAQVTDKEIRIAMGKGGDLICIPLEEKKALTASSAWDYPSSPLPNPLGGETL</sequence>
<dbReference type="AlphaFoldDB" id="Q3A895"/>
<dbReference type="KEGG" id="pca:Pcar_0135"/>
<dbReference type="RefSeq" id="WP_011339788.1">
    <property type="nucleotide sequence ID" value="NC_007498.2"/>
</dbReference>
<protein>
    <submittedName>
        <fullName evidence="1">Type II secretion system protein PulP, putative</fullName>
    </submittedName>
</protein>
<name>Q3A895_SYNC1</name>
<keyword evidence="2" id="KW-1185">Reference proteome</keyword>
<dbReference type="HOGENOM" id="CLU_1265947_0_0_7"/>